<evidence type="ECO:0000256" key="1">
    <source>
        <dbReference type="SAM" id="SignalP"/>
    </source>
</evidence>
<feature type="domain" description="TNT" evidence="2">
    <location>
        <begin position="126"/>
        <end position="220"/>
    </location>
</feature>
<dbReference type="EMBL" id="JAPVEA010000005">
    <property type="protein sequence ID" value="KAJ5454070.1"/>
    <property type="molecule type" value="Genomic_DNA"/>
</dbReference>
<feature type="chain" id="PRO_5041934770" description="TNT domain-containing protein" evidence="1">
    <location>
        <begin position="16"/>
        <end position="243"/>
    </location>
</feature>
<accession>A0AAD6C900</accession>
<gene>
    <name evidence="3" type="ORF">N7458_005026</name>
</gene>
<evidence type="ECO:0000313" key="4">
    <source>
        <dbReference type="Proteomes" id="UP001213681"/>
    </source>
</evidence>
<dbReference type="PANTHER" id="PTHR42059:SF1">
    <property type="entry name" value="TNT DOMAIN-CONTAINING PROTEIN"/>
    <property type="match status" value="1"/>
</dbReference>
<keyword evidence="1" id="KW-0732">Signal</keyword>
<sequence length="243" mass="26658">MRIAILTLLFGAALADTSSYVMLKPTNGNKDSDYPARCYPDPCKGITFQNKTAVCGDPRLGPIDLPRYFPLSTEVATYYRFGDLCPYEFLAKYSVNVSDPNAFFIFPGANGFANTTNQTPIVGIATLEKGRKIDRFGDPSGTFLSPLGAPYIERALPPKNLFAPENSSFPYNYHVYQVLEPITVALGPVTGWFEQPGLGTQFVLQGNDTVASLVGSNKLKILEKREYDEAADFAADYLPTPPQ</sequence>
<comment type="caution">
    <text evidence="3">The sequence shown here is derived from an EMBL/GenBank/DDBJ whole genome shotgun (WGS) entry which is preliminary data.</text>
</comment>
<dbReference type="Proteomes" id="UP001213681">
    <property type="component" value="Unassembled WGS sequence"/>
</dbReference>
<name>A0AAD6C900_9EURO</name>
<dbReference type="AlphaFoldDB" id="A0AAD6C900"/>
<protein>
    <recommendedName>
        <fullName evidence="2">TNT domain-containing protein</fullName>
    </recommendedName>
</protein>
<keyword evidence="4" id="KW-1185">Reference proteome</keyword>
<dbReference type="GeneID" id="81598651"/>
<dbReference type="InterPro" id="IPR053024">
    <property type="entry name" value="Fungal_surface_NADase"/>
</dbReference>
<feature type="signal peptide" evidence="1">
    <location>
        <begin position="1"/>
        <end position="15"/>
    </location>
</feature>
<dbReference type="RefSeq" id="XP_056767026.1">
    <property type="nucleotide sequence ID" value="XM_056908408.1"/>
</dbReference>
<reference evidence="3" key="1">
    <citation type="submission" date="2022-12" db="EMBL/GenBank/DDBJ databases">
        <authorList>
            <person name="Petersen C."/>
        </authorList>
    </citation>
    <scope>NUCLEOTIDE SEQUENCE</scope>
    <source>
        <strain evidence="3">IBT 16125</strain>
    </source>
</reference>
<dbReference type="GO" id="GO:0050135">
    <property type="term" value="F:NADP+ nucleosidase activity"/>
    <property type="evidence" value="ECO:0007669"/>
    <property type="project" value="InterPro"/>
</dbReference>
<evidence type="ECO:0000313" key="3">
    <source>
        <dbReference type="EMBL" id="KAJ5454070.1"/>
    </source>
</evidence>
<dbReference type="InterPro" id="IPR025331">
    <property type="entry name" value="TNT"/>
</dbReference>
<dbReference type="Pfam" id="PF14021">
    <property type="entry name" value="TNT"/>
    <property type="match status" value="1"/>
</dbReference>
<organism evidence="3 4">
    <name type="scientific">Penicillium daleae</name>
    <dbReference type="NCBI Taxonomy" id="63821"/>
    <lineage>
        <taxon>Eukaryota</taxon>
        <taxon>Fungi</taxon>
        <taxon>Dikarya</taxon>
        <taxon>Ascomycota</taxon>
        <taxon>Pezizomycotina</taxon>
        <taxon>Eurotiomycetes</taxon>
        <taxon>Eurotiomycetidae</taxon>
        <taxon>Eurotiales</taxon>
        <taxon>Aspergillaceae</taxon>
        <taxon>Penicillium</taxon>
    </lineage>
</organism>
<evidence type="ECO:0000259" key="2">
    <source>
        <dbReference type="Pfam" id="PF14021"/>
    </source>
</evidence>
<reference evidence="3" key="2">
    <citation type="journal article" date="2023" name="IMA Fungus">
        <title>Comparative genomic study of the Penicillium genus elucidates a diverse pangenome and 15 lateral gene transfer events.</title>
        <authorList>
            <person name="Petersen C."/>
            <person name="Sorensen T."/>
            <person name="Nielsen M.R."/>
            <person name="Sondergaard T.E."/>
            <person name="Sorensen J.L."/>
            <person name="Fitzpatrick D.A."/>
            <person name="Frisvad J.C."/>
            <person name="Nielsen K.L."/>
        </authorList>
    </citation>
    <scope>NUCLEOTIDE SEQUENCE</scope>
    <source>
        <strain evidence="3">IBT 16125</strain>
    </source>
</reference>
<dbReference type="PANTHER" id="PTHR42059">
    <property type="entry name" value="TNT DOMAIN-CONTAINING PROTEIN"/>
    <property type="match status" value="1"/>
</dbReference>
<proteinExistence type="predicted"/>